<dbReference type="Gene3D" id="3.30.70.100">
    <property type="match status" value="1"/>
</dbReference>
<proteinExistence type="predicted"/>
<dbReference type="STRING" id="1480615.AWJ14_13700"/>
<protein>
    <submittedName>
        <fullName evidence="2">Antibiotic biosynthesis monooxygenase</fullName>
    </submittedName>
</protein>
<evidence type="ECO:0000313" key="2">
    <source>
        <dbReference type="EMBL" id="OCW58380.1"/>
    </source>
</evidence>
<reference evidence="2 3" key="1">
    <citation type="submission" date="2015-12" db="EMBL/GenBank/DDBJ databases">
        <authorList>
            <person name="Shamseldin A."/>
            <person name="Moawad H."/>
            <person name="Abd El-Rahim W.M."/>
            <person name="Sadowsky M.J."/>
        </authorList>
    </citation>
    <scope>NUCLEOTIDE SEQUENCE [LARGE SCALE GENOMIC DNA]</scope>
    <source>
        <strain evidence="2 3">JC234</strain>
    </source>
</reference>
<dbReference type="InterPro" id="IPR007138">
    <property type="entry name" value="ABM_dom"/>
</dbReference>
<sequence>MVLEIAEFDIIPGQEEAFEAGVRQAVPLFKAARGYRSLSLRRIIEKPATYRLLVEWETLEDHTETFRNSDAFQTWRSLVGAFFAGPPRVDHSTLAVDAG</sequence>
<dbReference type="PROSITE" id="PS51725">
    <property type="entry name" value="ABM"/>
    <property type="match status" value="1"/>
</dbReference>
<dbReference type="EMBL" id="LQZT01000007">
    <property type="protein sequence ID" value="OCW58380.1"/>
    <property type="molecule type" value="Genomic_DNA"/>
</dbReference>
<keyword evidence="2" id="KW-0503">Monooxygenase</keyword>
<keyword evidence="3" id="KW-1185">Reference proteome</keyword>
<dbReference type="RefSeq" id="WP_066176680.1">
    <property type="nucleotide sequence ID" value="NZ_LQZT01000007.1"/>
</dbReference>
<dbReference type="GO" id="GO:0004497">
    <property type="term" value="F:monooxygenase activity"/>
    <property type="evidence" value="ECO:0007669"/>
    <property type="project" value="UniProtKB-KW"/>
</dbReference>
<evidence type="ECO:0000259" key="1">
    <source>
        <dbReference type="PROSITE" id="PS51725"/>
    </source>
</evidence>
<organism evidence="2 3">
    <name type="scientific">Hoeflea olei</name>
    <dbReference type="NCBI Taxonomy" id="1480615"/>
    <lineage>
        <taxon>Bacteria</taxon>
        <taxon>Pseudomonadati</taxon>
        <taxon>Pseudomonadota</taxon>
        <taxon>Alphaproteobacteria</taxon>
        <taxon>Hyphomicrobiales</taxon>
        <taxon>Rhizobiaceae</taxon>
        <taxon>Hoeflea</taxon>
    </lineage>
</organism>
<dbReference type="OrthoDB" id="9798157at2"/>
<dbReference type="Proteomes" id="UP000094795">
    <property type="component" value="Unassembled WGS sequence"/>
</dbReference>
<gene>
    <name evidence="2" type="ORF">AWJ14_13700</name>
</gene>
<keyword evidence="2" id="KW-0560">Oxidoreductase</keyword>
<dbReference type="SUPFAM" id="SSF54909">
    <property type="entry name" value="Dimeric alpha+beta barrel"/>
    <property type="match status" value="1"/>
</dbReference>
<feature type="domain" description="ABM" evidence="1">
    <location>
        <begin position="2"/>
        <end position="91"/>
    </location>
</feature>
<dbReference type="InterPro" id="IPR011008">
    <property type="entry name" value="Dimeric_a/b-barrel"/>
</dbReference>
<comment type="caution">
    <text evidence="2">The sequence shown here is derived from an EMBL/GenBank/DDBJ whole genome shotgun (WGS) entry which is preliminary data.</text>
</comment>
<evidence type="ECO:0000313" key="3">
    <source>
        <dbReference type="Proteomes" id="UP000094795"/>
    </source>
</evidence>
<accession>A0A1C1YYA0</accession>
<dbReference type="AlphaFoldDB" id="A0A1C1YYA0"/>
<dbReference type="Pfam" id="PF03992">
    <property type="entry name" value="ABM"/>
    <property type="match status" value="1"/>
</dbReference>
<name>A0A1C1YYA0_9HYPH</name>